<reference evidence="5" key="1">
    <citation type="submission" date="2023-03" db="EMBL/GenBank/DDBJ databases">
        <authorList>
            <person name="Julca I."/>
        </authorList>
    </citation>
    <scope>NUCLEOTIDE SEQUENCE</scope>
</reference>
<dbReference type="Pfam" id="PF00036">
    <property type="entry name" value="EF-hand_1"/>
    <property type="match status" value="1"/>
</dbReference>
<dbReference type="PROSITE" id="PS50222">
    <property type="entry name" value="EF_HAND_2"/>
    <property type="match status" value="3"/>
</dbReference>
<keyword evidence="2" id="KW-0677">Repeat</keyword>
<dbReference type="InterPro" id="IPR018247">
    <property type="entry name" value="EF_Hand_1_Ca_BS"/>
</dbReference>
<dbReference type="GO" id="GO:0005509">
    <property type="term" value="F:calcium ion binding"/>
    <property type="evidence" value="ECO:0007669"/>
    <property type="project" value="InterPro"/>
</dbReference>
<dbReference type="SMART" id="SM00054">
    <property type="entry name" value="EFh"/>
    <property type="match status" value="4"/>
</dbReference>
<name>A0AAV1C2W3_OLDCO</name>
<sequence length="145" mass="16290">MDKQRQYERVFNHFDEDGDGRISALELQNCIGSLIGAPMSMAECVAAVEMMDSDGDGLVSMEEFVRMVEGGGEEERVKELKEAFKMYEMDEGCGFIHPKSLKRMLSRLGESRSLGDCRNMIARFDLNGDGVLCFDEFKIMMSSSS</sequence>
<dbReference type="PROSITE" id="PS00018">
    <property type="entry name" value="EF_HAND_1"/>
    <property type="match status" value="3"/>
</dbReference>
<keyword evidence="6" id="KW-1185">Reference proteome</keyword>
<evidence type="ECO:0000313" key="6">
    <source>
        <dbReference type="Proteomes" id="UP001161247"/>
    </source>
</evidence>
<dbReference type="Gene3D" id="1.10.238.10">
    <property type="entry name" value="EF-hand"/>
    <property type="match status" value="2"/>
</dbReference>
<feature type="domain" description="EF-hand" evidence="4">
    <location>
        <begin position="112"/>
        <end position="145"/>
    </location>
</feature>
<evidence type="ECO:0000259" key="4">
    <source>
        <dbReference type="PROSITE" id="PS50222"/>
    </source>
</evidence>
<proteinExistence type="predicted"/>
<keyword evidence="3" id="KW-0106">Calcium</keyword>
<dbReference type="SUPFAM" id="SSF47473">
    <property type="entry name" value="EF-hand"/>
    <property type="match status" value="1"/>
</dbReference>
<feature type="domain" description="EF-hand" evidence="4">
    <location>
        <begin position="2"/>
        <end position="37"/>
    </location>
</feature>
<dbReference type="Pfam" id="PF13499">
    <property type="entry name" value="EF-hand_7"/>
    <property type="match status" value="1"/>
</dbReference>
<dbReference type="Proteomes" id="UP001161247">
    <property type="component" value="Chromosome 1"/>
</dbReference>
<dbReference type="AlphaFoldDB" id="A0AAV1C2W3"/>
<accession>A0AAV1C2W3</accession>
<dbReference type="GO" id="GO:0043226">
    <property type="term" value="C:organelle"/>
    <property type="evidence" value="ECO:0007669"/>
    <property type="project" value="UniProtKB-ARBA"/>
</dbReference>
<evidence type="ECO:0000313" key="5">
    <source>
        <dbReference type="EMBL" id="CAI9088963.1"/>
    </source>
</evidence>
<evidence type="ECO:0000256" key="2">
    <source>
        <dbReference type="ARBA" id="ARBA00022737"/>
    </source>
</evidence>
<evidence type="ECO:0000256" key="1">
    <source>
        <dbReference type="ARBA" id="ARBA00022723"/>
    </source>
</evidence>
<dbReference type="FunFam" id="1.10.238.10:FF:000178">
    <property type="entry name" value="Calmodulin-2 A"/>
    <property type="match status" value="1"/>
</dbReference>
<dbReference type="InterPro" id="IPR002048">
    <property type="entry name" value="EF_hand_dom"/>
</dbReference>
<dbReference type="EMBL" id="OX459118">
    <property type="protein sequence ID" value="CAI9088963.1"/>
    <property type="molecule type" value="Genomic_DNA"/>
</dbReference>
<gene>
    <name evidence="5" type="ORF">OLC1_LOCUS1411</name>
</gene>
<organism evidence="5 6">
    <name type="scientific">Oldenlandia corymbosa var. corymbosa</name>
    <dbReference type="NCBI Taxonomy" id="529605"/>
    <lineage>
        <taxon>Eukaryota</taxon>
        <taxon>Viridiplantae</taxon>
        <taxon>Streptophyta</taxon>
        <taxon>Embryophyta</taxon>
        <taxon>Tracheophyta</taxon>
        <taxon>Spermatophyta</taxon>
        <taxon>Magnoliopsida</taxon>
        <taxon>eudicotyledons</taxon>
        <taxon>Gunneridae</taxon>
        <taxon>Pentapetalae</taxon>
        <taxon>asterids</taxon>
        <taxon>lamiids</taxon>
        <taxon>Gentianales</taxon>
        <taxon>Rubiaceae</taxon>
        <taxon>Rubioideae</taxon>
        <taxon>Spermacoceae</taxon>
        <taxon>Hedyotis-Oldenlandia complex</taxon>
        <taxon>Oldenlandia</taxon>
    </lineage>
</organism>
<dbReference type="InterPro" id="IPR039647">
    <property type="entry name" value="EF_hand_pair_protein_CML-like"/>
</dbReference>
<dbReference type="CDD" id="cd00051">
    <property type="entry name" value="EFh"/>
    <property type="match status" value="2"/>
</dbReference>
<dbReference type="InterPro" id="IPR011992">
    <property type="entry name" value="EF-hand-dom_pair"/>
</dbReference>
<dbReference type="PANTHER" id="PTHR10891">
    <property type="entry name" value="EF-HAND CALCIUM-BINDING DOMAIN CONTAINING PROTEIN"/>
    <property type="match status" value="1"/>
</dbReference>
<protein>
    <submittedName>
        <fullName evidence="5">OLC1v1023435C1</fullName>
    </submittedName>
</protein>
<evidence type="ECO:0000256" key="3">
    <source>
        <dbReference type="ARBA" id="ARBA00022837"/>
    </source>
</evidence>
<keyword evidence="1" id="KW-0479">Metal-binding</keyword>
<feature type="domain" description="EF-hand" evidence="4">
    <location>
        <begin position="39"/>
        <end position="74"/>
    </location>
</feature>